<dbReference type="Pfam" id="PF02210">
    <property type="entry name" value="Laminin_G_2"/>
    <property type="match status" value="1"/>
</dbReference>
<dbReference type="AlphaFoldDB" id="A0A401T9G0"/>
<dbReference type="SMART" id="SM00210">
    <property type="entry name" value="TSPN"/>
    <property type="match status" value="1"/>
</dbReference>
<accession>A0A401T9G0</accession>
<feature type="non-terminal residue" evidence="3">
    <location>
        <position position="1"/>
    </location>
</feature>
<dbReference type="InterPro" id="IPR048287">
    <property type="entry name" value="TSPN-like_N"/>
</dbReference>
<keyword evidence="1" id="KW-0677">Repeat</keyword>
<evidence type="ECO:0000313" key="4">
    <source>
        <dbReference type="Proteomes" id="UP000287033"/>
    </source>
</evidence>
<sequence>LTIIMTVTSGYFSDSAFPEDFSVLLTVRARKGKAAFLLSIYNEQGIQQLGVELARSPIFLYEDQTGKPSPEEYPVFNGVNLIDGKWHRVAISVHKKTVTMILDCKKKFQKSLNRSKQPEIDTNGIIVFGTRILDEDVFEVSAFILIFQRLE</sequence>
<dbReference type="Proteomes" id="UP000287033">
    <property type="component" value="Unassembled WGS sequence"/>
</dbReference>
<gene>
    <name evidence="3" type="ORF">chiPu_0022745</name>
</gene>
<dbReference type="OrthoDB" id="8939548at2759"/>
<organism evidence="3 4">
    <name type="scientific">Chiloscyllium punctatum</name>
    <name type="common">Brownbanded bambooshark</name>
    <name type="synonym">Hemiscyllium punctatum</name>
    <dbReference type="NCBI Taxonomy" id="137246"/>
    <lineage>
        <taxon>Eukaryota</taxon>
        <taxon>Metazoa</taxon>
        <taxon>Chordata</taxon>
        <taxon>Craniata</taxon>
        <taxon>Vertebrata</taxon>
        <taxon>Chondrichthyes</taxon>
        <taxon>Elasmobranchii</taxon>
        <taxon>Galeomorphii</taxon>
        <taxon>Galeoidea</taxon>
        <taxon>Orectolobiformes</taxon>
        <taxon>Hemiscylliidae</taxon>
        <taxon>Chiloscyllium</taxon>
    </lineage>
</organism>
<dbReference type="SUPFAM" id="SSF49899">
    <property type="entry name" value="Concanavalin A-like lectins/glucanases"/>
    <property type="match status" value="1"/>
</dbReference>
<reference evidence="3 4" key="1">
    <citation type="journal article" date="2018" name="Nat. Ecol. Evol.">
        <title>Shark genomes provide insights into elasmobranch evolution and the origin of vertebrates.</title>
        <authorList>
            <person name="Hara Y"/>
            <person name="Yamaguchi K"/>
            <person name="Onimaru K"/>
            <person name="Kadota M"/>
            <person name="Koyanagi M"/>
            <person name="Keeley SD"/>
            <person name="Tatsumi K"/>
            <person name="Tanaka K"/>
            <person name="Motone F"/>
            <person name="Kageyama Y"/>
            <person name="Nozu R"/>
            <person name="Adachi N"/>
            <person name="Nishimura O"/>
            <person name="Nakagawa R"/>
            <person name="Tanegashima C"/>
            <person name="Kiyatake I"/>
            <person name="Matsumoto R"/>
            <person name="Murakumo K"/>
            <person name="Nishida K"/>
            <person name="Terakita A"/>
            <person name="Kuratani S"/>
            <person name="Sato K"/>
            <person name="Hyodo S Kuraku.S."/>
        </authorList>
    </citation>
    <scope>NUCLEOTIDE SEQUENCE [LARGE SCALE GENOMIC DNA]</scope>
</reference>
<proteinExistence type="predicted"/>
<feature type="domain" description="Thrombospondin-like N-terminal" evidence="2">
    <location>
        <begin position="1"/>
        <end position="149"/>
    </location>
</feature>
<dbReference type="InterPro" id="IPR001791">
    <property type="entry name" value="Laminin_G"/>
</dbReference>
<evidence type="ECO:0000259" key="2">
    <source>
        <dbReference type="SMART" id="SM00210"/>
    </source>
</evidence>
<evidence type="ECO:0000256" key="1">
    <source>
        <dbReference type="ARBA" id="ARBA00022737"/>
    </source>
</evidence>
<protein>
    <recommendedName>
        <fullName evidence="2">Thrombospondin-like N-terminal domain-containing protein</fullName>
    </recommendedName>
</protein>
<dbReference type="Gene3D" id="2.60.120.200">
    <property type="match status" value="1"/>
</dbReference>
<dbReference type="InterPro" id="IPR013320">
    <property type="entry name" value="ConA-like_dom_sf"/>
</dbReference>
<keyword evidence="4" id="KW-1185">Reference proteome</keyword>
<dbReference type="EMBL" id="BEZZ01010684">
    <property type="protein sequence ID" value="GCC39279.1"/>
    <property type="molecule type" value="Genomic_DNA"/>
</dbReference>
<dbReference type="OMA" id="RRFPENF"/>
<dbReference type="STRING" id="137246.A0A401T9G0"/>
<name>A0A401T9G0_CHIPU</name>
<evidence type="ECO:0000313" key="3">
    <source>
        <dbReference type="EMBL" id="GCC39279.1"/>
    </source>
</evidence>
<comment type="caution">
    <text evidence="3">The sequence shown here is derived from an EMBL/GenBank/DDBJ whole genome shotgun (WGS) entry which is preliminary data.</text>
</comment>